<evidence type="ECO:0000313" key="1">
    <source>
        <dbReference type="Proteomes" id="UP000035642"/>
    </source>
</evidence>
<evidence type="ECO:0000313" key="2">
    <source>
        <dbReference type="WBParaSite" id="ACAC_0000430501-mRNA-1"/>
    </source>
</evidence>
<sequence length="89" mass="10412">MCAGYVMRMNVNRWTKAVCDSIPRDVKRTAGRPPTRRWSEFFTETLEENMMLDESLEQAQLTGLLLHAREKVETNCGMPESLNYQQDER</sequence>
<keyword evidence="1" id="KW-1185">Reference proteome</keyword>
<protein>
    <submittedName>
        <fullName evidence="2">PDEase domain-containing protein</fullName>
    </submittedName>
</protein>
<reference evidence="2" key="2">
    <citation type="submission" date="2017-02" db="UniProtKB">
        <authorList>
            <consortium name="WormBaseParasite"/>
        </authorList>
    </citation>
    <scope>IDENTIFICATION</scope>
</reference>
<name>A0A0K0D2L0_ANGCA</name>
<accession>A0A0K0D2L0</accession>
<proteinExistence type="predicted"/>
<dbReference type="Proteomes" id="UP000035642">
    <property type="component" value="Unassembled WGS sequence"/>
</dbReference>
<reference evidence="1" key="1">
    <citation type="submission" date="2012-09" db="EMBL/GenBank/DDBJ databases">
        <authorList>
            <person name="Martin A.A."/>
        </authorList>
    </citation>
    <scope>NUCLEOTIDE SEQUENCE</scope>
</reference>
<dbReference type="WBParaSite" id="ACAC_0000430501-mRNA-1">
    <property type="protein sequence ID" value="ACAC_0000430501-mRNA-1"/>
    <property type="gene ID" value="ACAC_0000430501"/>
</dbReference>
<organism evidence="1 2">
    <name type="scientific">Angiostrongylus cantonensis</name>
    <name type="common">Rat lungworm</name>
    <dbReference type="NCBI Taxonomy" id="6313"/>
    <lineage>
        <taxon>Eukaryota</taxon>
        <taxon>Metazoa</taxon>
        <taxon>Ecdysozoa</taxon>
        <taxon>Nematoda</taxon>
        <taxon>Chromadorea</taxon>
        <taxon>Rhabditida</taxon>
        <taxon>Rhabditina</taxon>
        <taxon>Rhabditomorpha</taxon>
        <taxon>Strongyloidea</taxon>
        <taxon>Metastrongylidae</taxon>
        <taxon>Angiostrongylus</taxon>
    </lineage>
</organism>
<dbReference type="AlphaFoldDB" id="A0A0K0D2L0"/>